<feature type="compositionally biased region" description="Low complexity" evidence="1">
    <location>
        <begin position="110"/>
        <end position="122"/>
    </location>
</feature>
<organism evidence="2">
    <name type="scientific">marine sediment metagenome</name>
    <dbReference type="NCBI Taxonomy" id="412755"/>
    <lineage>
        <taxon>unclassified sequences</taxon>
        <taxon>metagenomes</taxon>
        <taxon>ecological metagenomes</taxon>
    </lineage>
</organism>
<dbReference type="EMBL" id="LAZR01049729">
    <property type="protein sequence ID" value="KKK88957.1"/>
    <property type="molecule type" value="Genomic_DNA"/>
</dbReference>
<evidence type="ECO:0000313" key="2">
    <source>
        <dbReference type="EMBL" id="KKK88957.1"/>
    </source>
</evidence>
<sequence length="156" mass="16079">MSIASLIPLVLGVGSSLLGKGKGKKTEYAAQAPEYQQQFSEDFMKFLQGQIGQGATPYGGQVAASASNPFTQSALGLWGASPYGQMGGGMPTGQPQVPQQGGLGGGQAPGGQRPMPPQQFQRPMPPQGQMPVPRPIPQRPPQGPRGGLGGGVPFKR</sequence>
<accession>A0A0F8Z5B2</accession>
<dbReference type="AlphaFoldDB" id="A0A0F8Z5B2"/>
<feature type="compositionally biased region" description="Pro residues" evidence="1">
    <location>
        <begin position="123"/>
        <end position="143"/>
    </location>
</feature>
<feature type="region of interest" description="Disordered" evidence="1">
    <location>
        <begin position="85"/>
        <end position="156"/>
    </location>
</feature>
<evidence type="ECO:0000256" key="1">
    <source>
        <dbReference type="SAM" id="MobiDB-lite"/>
    </source>
</evidence>
<proteinExistence type="predicted"/>
<gene>
    <name evidence="2" type="ORF">LCGC14_2737930</name>
</gene>
<name>A0A0F8Z5B2_9ZZZZ</name>
<comment type="caution">
    <text evidence="2">The sequence shown here is derived from an EMBL/GenBank/DDBJ whole genome shotgun (WGS) entry which is preliminary data.</text>
</comment>
<feature type="compositionally biased region" description="Gly residues" evidence="1">
    <location>
        <begin position="144"/>
        <end position="156"/>
    </location>
</feature>
<reference evidence="2" key="1">
    <citation type="journal article" date="2015" name="Nature">
        <title>Complex archaea that bridge the gap between prokaryotes and eukaryotes.</title>
        <authorList>
            <person name="Spang A."/>
            <person name="Saw J.H."/>
            <person name="Jorgensen S.L."/>
            <person name="Zaremba-Niedzwiedzka K."/>
            <person name="Martijn J."/>
            <person name="Lind A.E."/>
            <person name="van Eijk R."/>
            <person name="Schleper C."/>
            <person name="Guy L."/>
            <person name="Ettema T.J."/>
        </authorList>
    </citation>
    <scope>NUCLEOTIDE SEQUENCE</scope>
</reference>
<protein>
    <submittedName>
        <fullName evidence="2">Uncharacterized protein</fullName>
    </submittedName>
</protein>